<evidence type="ECO:0008006" key="3">
    <source>
        <dbReference type="Google" id="ProtNLM"/>
    </source>
</evidence>
<gene>
    <name evidence="1" type="ORF">GCM10020367_52750</name>
</gene>
<reference evidence="2" key="1">
    <citation type="journal article" date="2019" name="Int. J. Syst. Evol. Microbiol.">
        <title>The Global Catalogue of Microorganisms (GCM) 10K type strain sequencing project: providing services to taxonomists for standard genome sequencing and annotation.</title>
        <authorList>
            <consortium name="The Broad Institute Genomics Platform"/>
            <consortium name="The Broad Institute Genome Sequencing Center for Infectious Disease"/>
            <person name="Wu L."/>
            <person name="Ma J."/>
        </authorList>
    </citation>
    <scope>NUCLEOTIDE SEQUENCE [LARGE SCALE GENOMIC DNA]</scope>
    <source>
        <strain evidence="2">JCM 9651</strain>
    </source>
</reference>
<comment type="caution">
    <text evidence="1">The sequence shown here is derived from an EMBL/GenBank/DDBJ whole genome shotgun (WGS) entry which is preliminary data.</text>
</comment>
<sequence>MVLPASRHMFVRPVAHMDQHAWTLAHTEAFRYFGGVPRRLVPDNLKTRVDKPDLYDPQINKSYVELASHYGTLMDPAREPYVRDSF</sequence>
<accession>A0ABP6SIL5</accession>
<dbReference type="PANTHER" id="PTHR35004">
    <property type="entry name" value="TRANSPOSASE RV3428C-RELATED"/>
    <property type="match status" value="1"/>
</dbReference>
<proteinExistence type="predicted"/>
<evidence type="ECO:0000313" key="1">
    <source>
        <dbReference type="EMBL" id="GAA3377362.1"/>
    </source>
</evidence>
<protein>
    <recommendedName>
        <fullName evidence="3">Transposase</fullName>
    </recommendedName>
</protein>
<evidence type="ECO:0000313" key="2">
    <source>
        <dbReference type="Proteomes" id="UP001499990"/>
    </source>
</evidence>
<organism evidence="1 2">
    <name type="scientific">Streptomyces sannanensis</name>
    <dbReference type="NCBI Taxonomy" id="285536"/>
    <lineage>
        <taxon>Bacteria</taxon>
        <taxon>Bacillati</taxon>
        <taxon>Actinomycetota</taxon>
        <taxon>Actinomycetes</taxon>
        <taxon>Kitasatosporales</taxon>
        <taxon>Streptomycetaceae</taxon>
        <taxon>Streptomyces</taxon>
    </lineage>
</organism>
<dbReference type="PANTHER" id="PTHR35004:SF8">
    <property type="entry name" value="TRANSPOSASE RV3428C-RELATED"/>
    <property type="match status" value="1"/>
</dbReference>
<name>A0ABP6SIL5_9ACTN</name>
<dbReference type="Proteomes" id="UP001499990">
    <property type="component" value="Unassembled WGS sequence"/>
</dbReference>
<keyword evidence="2" id="KW-1185">Reference proteome</keyword>
<dbReference type="EMBL" id="BAAAYL010000001">
    <property type="protein sequence ID" value="GAA3377362.1"/>
    <property type="molecule type" value="Genomic_DNA"/>
</dbReference>